<sequence length="82" mass="8816">MAPTPHLSLPFSGAKAREKRQRLGLSLDKVAARCAELGHSVHFTNIGRIERGEHMPSAALLLVLAEALKCTSIDDLLDEVAA</sequence>
<dbReference type="InterPro" id="IPR010982">
    <property type="entry name" value="Lambda_DNA-bd_dom_sf"/>
</dbReference>
<accession>A0ABS8ZQL9</accession>
<proteinExistence type="predicted"/>
<dbReference type="PROSITE" id="PS50943">
    <property type="entry name" value="HTH_CROC1"/>
    <property type="match status" value="1"/>
</dbReference>
<dbReference type="CDD" id="cd00093">
    <property type="entry name" value="HTH_XRE"/>
    <property type="match status" value="1"/>
</dbReference>
<dbReference type="InterPro" id="IPR001387">
    <property type="entry name" value="Cro/C1-type_HTH"/>
</dbReference>
<dbReference type="Gene3D" id="1.10.260.40">
    <property type="entry name" value="lambda repressor-like DNA-binding domains"/>
    <property type="match status" value="1"/>
</dbReference>
<dbReference type="EMBL" id="JAJVCN010000003">
    <property type="protein sequence ID" value="MCE7008763.1"/>
    <property type="molecule type" value="Genomic_DNA"/>
</dbReference>
<dbReference type="RefSeq" id="WP_233730234.1">
    <property type="nucleotide sequence ID" value="NZ_JAJVCN010000003.1"/>
</dbReference>
<comment type="caution">
    <text evidence="2">The sequence shown here is derived from an EMBL/GenBank/DDBJ whole genome shotgun (WGS) entry which is preliminary data.</text>
</comment>
<gene>
    <name evidence="2" type="ORF">LWC34_39020</name>
</gene>
<dbReference type="Pfam" id="PF01381">
    <property type="entry name" value="HTH_3"/>
    <property type="match status" value="1"/>
</dbReference>
<keyword evidence="3" id="KW-1185">Reference proteome</keyword>
<evidence type="ECO:0000259" key="1">
    <source>
        <dbReference type="PROSITE" id="PS50943"/>
    </source>
</evidence>
<feature type="domain" description="HTH cro/C1-type" evidence="1">
    <location>
        <begin position="17"/>
        <end position="76"/>
    </location>
</feature>
<dbReference type="SUPFAM" id="SSF47413">
    <property type="entry name" value="lambda repressor-like DNA-binding domains"/>
    <property type="match status" value="1"/>
</dbReference>
<evidence type="ECO:0000313" key="3">
    <source>
        <dbReference type="Proteomes" id="UP001521150"/>
    </source>
</evidence>
<dbReference type="Proteomes" id="UP001521150">
    <property type="component" value="Unassembled WGS sequence"/>
</dbReference>
<protein>
    <submittedName>
        <fullName evidence="2">Helix-turn-helix domain-containing protein</fullName>
    </submittedName>
</protein>
<reference evidence="2 3" key="1">
    <citation type="submission" date="2021-12" db="EMBL/GenBank/DDBJ databases">
        <title>Genome sequence of Kibdelosporangium philippinense ATCC 49844.</title>
        <authorList>
            <person name="Fedorov E.A."/>
            <person name="Omeragic M."/>
            <person name="Shalygina K.F."/>
            <person name="Maclea K.S."/>
        </authorList>
    </citation>
    <scope>NUCLEOTIDE SEQUENCE [LARGE SCALE GENOMIC DNA]</scope>
    <source>
        <strain evidence="2 3">ATCC 49844</strain>
    </source>
</reference>
<name>A0ABS8ZQL9_9PSEU</name>
<dbReference type="SMART" id="SM00530">
    <property type="entry name" value="HTH_XRE"/>
    <property type="match status" value="1"/>
</dbReference>
<organism evidence="2 3">
    <name type="scientific">Kibdelosporangium philippinense</name>
    <dbReference type="NCBI Taxonomy" id="211113"/>
    <lineage>
        <taxon>Bacteria</taxon>
        <taxon>Bacillati</taxon>
        <taxon>Actinomycetota</taxon>
        <taxon>Actinomycetes</taxon>
        <taxon>Pseudonocardiales</taxon>
        <taxon>Pseudonocardiaceae</taxon>
        <taxon>Kibdelosporangium</taxon>
    </lineage>
</organism>
<evidence type="ECO:0000313" key="2">
    <source>
        <dbReference type="EMBL" id="MCE7008763.1"/>
    </source>
</evidence>